<keyword evidence="7" id="KW-0732">Signal</keyword>
<proteinExistence type="inferred from homology"/>
<reference evidence="9 10" key="1">
    <citation type="submission" date="2019-06" db="EMBL/GenBank/DDBJ databases">
        <title>Complete genome of Shewanella marisflavi ECSMB14101, a mussel settlement-inducing bacterium isolated from East China Sea.</title>
        <authorList>
            <person name="Yang J."/>
            <person name="Liang X."/>
            <person name="Chang R."/>
            <person name="Peng L."/>
        </authorList>
    </citation>
    <scope>NUCLEOTIDE SEQUENCE [LARGE SCALE GENOMIC DNA]</scope>
    <source>
        <strain evidence="9 10">ECSMB14101</strain>
    </source>
</reference>
<dbReference type="RefSeq" id="WP_033539828.1">
    <property type="nucleotide sequence ID" value="NZ_CP041153.1"/>
</dbReference>
<feature type="chain" id="PRO_5045343790" evidence="7">
    <location>
        <begin position="24"/>
        <end position="1207"/>
    </location>
</feature>
<evidence type="ECO:0000256" key="2">
    <source>
        <dbReference type="ARBA" id="ARBA00008387"/>
    </source>
</evidence>
<keyword evidence="4" id="KW-0479">Metal-binding</keyword>
<dbReference type="Proteomes" id="UP000318758">
    <property type="component" value="Chromosome"/>
</dbReference>
<dbReference type="Gene3D" id="3.40.50.410">
    <property type="entry name" value="von Willebrand factor, type A domain"/>
    <property type="match status" value="1"/>
</dbReference>
<dbReference type="SUPFAM" id="SSF50998">
    <property type="entry name" value="Quinoprotein alcohol dehydrogenase-like"/>
    <property type="match status" value="1"/>
</dbReference>
<feature type="signal peptide" evidence="7">
    <location>
        <begin position="1"/>
        <end position="23"/>
    </location>
</feature>
<name>A0ABX5WNN1_9GAMM</name>
<evidence type="ECO:0000256" key="4">
    <source>
        <dbReference type="ARBA" id="ARBA00022723"/>
    </source>
</evidence>
<evidence type="ECO:0000313" key="9">
    <source>
        <dbReference type="EMBL" id="QDF76125.1"/>
    </source>
</evidence>
<sequence>MKFNKILFASLVTALALPVQSFADDTDLYLNPAENNVRPQVLIIFDNSGSMDTIVEGLPGGYVNDPNNPYEPLDSANSYDDGMVYFAIGVGIDEAGLGIPDSPSETNRFNDLLNGCSVAREALNKYGRFTGYIREYITSGNGKGTWQPIKNNSGKDQNNPVDCWEDIPAQKTDNNNDITSFAPGYPVDSLKSGNGSNAVYLPWGSTPGVNGFNTGELVTLYSANYLRWYRHYQKDVAEGTNPDFPDQTRLAIAKTAISSVISTVPSVDFGLAVFNLNFPNEGDSDGGRIVAGIKQRTASEKEALINTITNLPAETNTPLCETLYEAYRYFSGGAIHFGHSDSDYNGNSDGTNIKYDANKPMYDTSIESGGNYISPLSKCNRLAHVIYITDGAPVLDKSADNLIISLGGTPFTYRPAEGDQPAKESYLPALAEYMFNEDMSPADGFQRVITHTIGFSLGEDEEAAEPLLIETARRSNDPKNGLRGTYSRADNTVQLIEAITKLIGEIDSTGQRFSAPGVAFSSADPTRTLDAAYYALFEPSQSPKWTGNLKKLKVNSSGGLVDANGDPAIDSSGSIANTACTIWSDCSTNGDRSGYLDEKGDPVDGGNIVAAGGATRSIDPSGRSLYSDLGGLKLFSASNFNDVSLKAGGKSNLAAYMGLPIDNVDVELEKAFKWIEGWNVDVASYKDTGEVDEYTSIDINGVRADIMGDPLHSQPLAIDYGDHTMIFVGTNHGLMHAFKDTGNAVSESWAFMPYELLPNVSVIRRNDYSAGHSVYGVDGSPVAYVQRNGATIEEAWLFFGLRRGGQSYYALDVKGDVPSLKWQISNTTVGFEDLGQTWSTPVVTRIPGFDGPVIIFGGGYNTGYDSGGGQNASGRMVYIVNAANGQLIHSFGASGNTSLPNIEDSIVGSIATLDSNSDGVTDRLYAADLGGNVWRIDMPSEDKTTWSGFKFAQVGGALSNSDRRFFYEPTVAQTYFTNTSRVTVTDESGTTTTVAYQNVPYDAVTLGSGNRANPLGTATEDMFFVFQDRNVITQQFGVGGTAVPTPLSYPDNLYNITSGAPSTESENIAFGEKRGWYYDFAGAGEKSLSPSVIISGKVYFTSFTPTGPAPDPDSCSLQSVGKLYTLDLHKGGRYSEEYVIDVCDNCIPQPPKIITPPESDDPNDPDNPDAVLIIGRGKCDEKGENCSGTVDIESGLNTNKIYYHIDE</sequence>
<accession>A0ABX5WNN1</accession>
<keyword evidence="6" id="KW-0281">Fimbrium</keyword>
<keyword evidence="10" id="KW-1185">Reference proteome</keyword>
<feature type="domain" description="PilY1 beta-propeller" evidence="8">
    <location>
        <begin position="725"/>
        <end position="967"/>
    </location>
</feature>
<dbReference type="InterPro" id="IPR008707">
    <property type="entry name" value="B-propeller_PilY1"/>
</dbReference>
<comment type="subcellular location">
    <subcellularLocation>
        <location evidence="1">Fimbrium</location>
    </subcellularLocation>
</comment>
<gene>
    <name evidence="9" type="ORF">FGA12_13785</name>
</gene>
<dbReference type="InterPro" id="IPR036465">
    <property type="entry name" value="vWFA_dom_sf"/>
</dbReference>
<dbReference type="EMBL" id="CP041153">
    <property type="protein sequence ID" value="QDF76125.1"/>
    <property type="molecule type" value="Genomic_DNA"/>
</dbReference>
<evidence type="ECO:0000313" key="10">
    <source>
        <dbReference type="Proteomes" id="UP000318758"/>
    </source>
</evidence>
<evidence type="ECO:0000256" key="6">
    <source>
        <dbReference type="ARBA" id="ARBA00023263"/>
    </source>
</evidence>
<evidence type="ECO:0000256" key="5">
    <source>
        <dbReference type="ARBA" id="ARBA00022837"/>
    </source>
</evidence>
<evidence type="ECO:0000259" key="8">
    <source>
        <dbReference type="Pfam" id="PF05567"/>
    </source>
</evidence>
<dbReference type="Pfam" id="PF05567">
    <property type="entry name" value="T4P_PilY1"/>
    <property type="match status" value="1"/>
</dbReference>
<keyword evidence="3" id="KW-1029">Fimbrium biogenesis</keyword>
<protein>
    <submittedName>
        <fullName evidence="9">Type IV pilin biogenesis protein</fullName>
    </submittedName>
</protein>
<evidence type="ECO:0000256" key="1">
    <source>
        <dbReference type="ARBA" id="ARBA00004561"/>
    </source>
</evidence>
<organism evidence="9 10">
    <name type="scientific">Shewanella marisflavi</name>
    <dbReference type="NCBI Taxonomy" id="260364"/>
    <lineage>
        <taxon>Bacteria</taxon>
        <taxon>Pseudomonadati</taxon>
        <taxon>Pseudomonadota</taxon>
        <taxon>Gammaproteobacteria</taxon>
        <taxon>Alteromonadales</taxon>
        <taxon>Shewanellaceae</taxon>
        <taxon>Shewanella</taxon>
    </lineage>
</organism>
<dbReference type="InterPro" id="IPR011047">
    <property type="entry name" value="Quinoprotein_ADH-like_sf"/>
</dbReference>
<evidence type="ECO:0000256" key="3">
    <source>
        <dbReference type="ARBA" id="ARBA00022558"/>
    </source>
</evidence>
<evidence type="ECO:0000256" key="7">
    <source>
        <dbReference type="SAM" id="SignalP"/>
    </source>
</evidence>
<comment type="similarity">
    <text evidence="2">Belongs to the PilY1 family.</text>
</comment>
<keyword evidence="5" id="KW-0106">Calcium</keyword>